<organism evidence="1">
    <name type="scientific">Menopon gallinae</name>
    <name type="common">poultry shaft louse</name>
    <dbReference type="NCBI Taxonomy" id="328185"/>
    <lineage>
        <taxon>Eukaryota</taxon>
        <taxon>Metazoa</taxon>
        <taxon>Ecdysozoa</taxon>
        <taxon>Arthropoda</taxon>
        <taxon>Hexapoda</taxon>
        <taxon>Insecta</taxon>
        <taxon>Pterygota</taxon>
        <taxon>Neoptera</taxon>
        <taxon>Paraneoptera</taxon>
        <taxon>Psocodea</taxon>
        <taxon>Troctomorpha</taxon>
        <taxon>Phthiraptera</taxon>
        <taxon>Amblycera</taxon>
        <taxon>Menoponidae</taxon>
        <taxon>Menopon</taxon>
    </lineage>
</organism>
<dbReference type="AlphaFoldDB" id="A0AAW2HHE9"/>
<name>A0AAW2HHE9_9NEOP</name>
<evidence type="ECO:0000313" key="1">
    <source>
        <dbReference type="EMBL" id="KAL0269122.1"/>
    </source>
</evidence>
<accession>A0AAW2HHE9</accession>
<sequence>MWQSCGTNAVNILWNYCVVKCSPKKLHRGMVAGRKFLKEGVGKRVCVALQPNGVGRGKTADLRLDGRNTEVFVQDTVGDKPRSLGKETESLGLETFQDLQESVEIGRKESVELVEESDVPNLVKRLGDVQERGRTVFLGFKGLGDDTSNAVDLLDRGVLVPEAELMMGKGVGSFYERVEAIEEKLFQDLGKQGE</sequence>
<reference evidence="1" key="1">
    <citation type="journal article" date="2024" name="Gigascience">
        <title>Chromosome-level genome of the poultry shaft louse Menopon gallinae provides insight into the host-switching and adaptive evolution of parasitic lice.</title>
        <authorList>
            <person name="Xu Y."/>
            <person name="Ma L."/>
            <person name="Liu S."/>
            <person name="Liang Y."/>
            <person name="Liu Q."/>
            <person name="He Z."/>
            <person name="Tian L."/>
            <person name="Duan Y."/>
            <person name="Cai W."/>
            <person name="Li H."/>
            <person name="Song F."/>
        </authorList>
    </citation>
    <scope>NUCLEOTIDE SEQUENCE</scope>
    <source>
        <strain evidence="1">Cailab_2023a</strain>
    </source>
</reference>
<proteinExistence type="predicted"/>
<gene>
    <name evidence="1" type="ORF">PYX00_006957</name>
</gene>
<comment type="caution">
    <text evidence="1">The sequence shown here is derived from an EMBL/GenBank/DDBJ whole genome shotgun (WGS) entry which is preliminary data.</text>
</comment>
<protein>
    <submittedName>
        <fullName evidence="1">Uncharacterized protein</fullName>
    </submittedName>
</protein>
<dbReference type="EMBL" id="JARGDH010000004">
    <property type="protein sequence ID" value="KAL0269122.1"/>
    <property type="molecule type" value="Genomic_DNA"/>
</dbReference>